<evidence type="ECO:0000313" key="1">
    <source>
        <dbReference type="EMBL" id="MFH5209300.1"/>
    </source>
</evidence>
<dbReference type="EMBL" id="JBIMSN010000120">
    <property type="protein sequence ID" value="MFH5231754.1"/>
    <property type="molecule type" value="Genomic_DNA"/>
</dbReference>
<name>A0ABW7KAJ6_9NOCA</name>
<organism evidence="2 6">
    <name type="scientific">Antrihabitans spumae</name>
    <dbReference type="NCBI Taxonomy" id="3373370"/>
    <lineage>
        <taxon>Bacteria</taxon>
        <taxon>Bacillati</taxon>
        <taxon>Actinomycetota</taxon>
        <taxon>Actinomycetes</taxon>
        <taxon>Mycobacteriales</taxon>
        <taxon>Nocardiaceae</taxon>
        <taxon>Antrihabitans</taxon>
    </lineage>
</organism>
<evidence type="ECO:0000313" key="3">
    <source>
        <dbReference type="EMBL" id="MFH5243775.1"/>
    </source>
</evidence>
<evidence type="ECO:0000313" key="6">
    <source>
        <dbReference type="Proteomes" id="UP001609219"/>
    </source>
</evidence>
<dbReference type="RefSeq" id="WP_395115042.1">
    <property type="nucleotide sequence ID" value="NZ_JBIMSN010000120.1"/>
</dbReference>
<evidence type="ECO:0000313" key="5">
    <source>
        <dbReference type="Proteomes" id="UP001609176"/>
    </source>
</evidence>
<dbReference type="Proteomes" id="UP001609176">
    <property type="component" value="Unassembled WGS sequence"/>
</dbReference>
<sequence length="496" mass="53231">MTSKAEEPRTGIALPATFRGRSSTEFAQAVLADAVRSYDADLSQAIESSRQWRSQYPGAFRALTALSASSPTCAVGIAGAGLRRASALARYVADDGTDTALADDGWRTQATTFASQVVRGSAEPVTELRVPFGDTVLSGAALRAKLVDWRNRGIVEPSFVAAIERVVENPKWLALPGHQVVVVGADSEMGPYPMLTQWGADVLAVDLPDATRWNSITARAEAGAGSVTYPSGPAGAGADVRRDFGGLLEWIYANTSKRKKLVFGMYAYADGRAHVELTLATDLIAADLLAKRSNVTLAYLATPTDCYAVKADVMAEARRRWASRGAKGPLEDVLRFTSRSALFRPNYLDEVVDFEGNHWGLADTQIRVQGPNYSLAKRLQRWRGIVTRASGANVSFNVAPASWTESVTKNQLLASAYHGAKRFGVEIFEPQTASALLAAKLVHDVFVPASVDAKDNPVELFYEGAAHGGLWRLPFEPGSALGLATALGAPRLVRHP</sequence>
<accession>A0ABW7KAJ6</accession>
<dbReference type="EMBL" id="JBIMSP010000031">
    <property type="protein sequence ID" value="MFH5243775.1"/>
    <property type="molecule type" value="Genomic_DNA"/>
</dbReference>
<protein>
    <submittedName>
        <fullName evidence="2">Uncharacterized protein</fullName>
    </submittedName>
</protein>
<dbReference type="EMBL" id="JBIMSO010000052">
    <property type="protein sequence ID" value="MFH5209300.1"/>
    <property type="molecule type" value="Genomic_DNA"/>
</dbReference>
<reference evidence="4 5" key="1">
    <citation type="submission" date="2024-10" db="EMBL/GenBank/DDBJ databases">
        <authorList>
            <person name="Riesco R."/>
        </authorList>
    </citation>
    <scope>NUCLEOTIDE SEQUENCE [LARGE SCALE GENOMIC DNA]</scope>
    <source>
        <strain evidence="3 5">NCIMB 15448</strain>
        <strain evidence="1 4">NCIMB 15449</strain>
        <strain evidence="2 6">NCIMB 15450</strain>
    </source>
</reference>
<evidence type="ECO:0000313" key="2">
    <source>
        <dbReference type="EMBL" id="MFH5231754.1"/>
    </source>
</evidence>
<evidence type="ECO:0000313" key="4">
    <source>
        <dbReference type="Proteomes" id="UP001609175"/>
    </source>
</evidence>
<gene>
    <name evidence="3" type="ORF">ACHIPV_18110</name>
    <name evidence="1" type="ORF">ACHIPZ_14000</name>
    <name evidence="2" type="ORF">ACHIRB_24760</name>
</gene>
<dbReference type="Proteomes" id="UP001609219">
    <property type="component" value="Unassembled WGS sequence"/>
</dbReference>
<dbReference type="Proteomes" id="UP001609175">
    <property type="component" value="Unassembled WGS sequence"/>
</dbReference>
<proteinExistence type="predicted"/>
<keyword evidence="6" id="KW-1185">Reference proteome</keyword>
<comment type="caution">
    <text evidence="2">The sequence shown here is derived from an EMBL/GenBank/DDBJ whole genome shotgun (WGS) entry which is preliminary data.</text>
</comment>